<sequence length="159" mass="18067">MMKKILLTLLAIAVLGVGYLWLKKDSIVEEFNRERAEDALVYREAGLEYGRTHDQQECLDEALQEFDTQCTGFSCTVRYGKFLNACLETASDSATFCDNVPAYQEEKTEEEKVWARETCWDQDIRGEGCRVLLRQQQYFCSNNPAQAGLLTENAEAAGQ</sequence>
<keyword evidence="2" id="KW-1185">Reference proteome</keyword>
<dbReference type="Proteomes" id="UP000236745">
    <property type="component" value="Unassembled WGS sequence"/>
</dbReference>
<accession>A0A1H6DF79</accession>
<proteinExistence type="predicted"/>
<name>A0A1H6DF79_9GAMM</name>
<dbReference type="EMBL" id="FNVQ01000006">
    <property type="protein sequence ID" value="SEG83871.1"/>
    <property type="molecule type" value="Genomic_DNA"/>
</dbReference>
<organism evidence="1 2">
    <name type="scientific">Marinobacterium lutimaris</name>
    <dbReference type="NCBI Taxonomy" id="568106"/>
    <lineage>
        <taxon>Bacteria</taxon>
        <taxon>Pseudomonadati</taxon>
        <taxon>Pseudomonadota</taxon>
        <taxon>Gammaproteobacteria</taxon>
        <taxon>Oceanospirillales</taxon>
        <taxon>Oceanospirillaceae</taxon>
        <taxon>Marinobacterium</taxon>
    </lineage>
</organism>
<evidence type="ECO:0000313" key="2">
    <source>
        <dbReference type="Proteomes" id="UP000236745"/>
    </source>
</evidence>
<gene>
    <name evidence="1" type="ORF">SAMN05444390_10642</name>
</gene>
<dbReference type="RefSeq" id="WP_104005295.1">
    <property type="nucleotide sequence ID" value="NZ_FNVQ01000006.1"/>
</dbReference>
<protein>
    <submittedName>
        <fullName evidence="1">Uncharacterized protein</fullName>
    </submittedName>
</protein>
<evidence type="ECO:0000313" key="1">
    <source>
        <dbReference type="EMBL" id="SEG83871.1"/>
    </source>
</evidence>
<dbReference type="AlphaFoldDB" id="A0A1H6DF79"/>
<reference evidence="1 2" key="1">
    <citation type="submission" date="2016-10" db="EMBL/GenBank/DDBJ databases">
        <authorList>
            <person name="de Groot N.N."/>
        </authorList>
    </citation>
    <scope>NUCLEOTIDE SEQUENCE [LARGE SCALE GENOMIC DNA]</scope>
    <source>
        <strain evidence="1 2">DSM 22012</strain>
    </source>
</reference>
<dbReference type="OrthoDB" id="6119201at2"/>